<name>A0A4Y7TJZ6_COPMI</name>
<gene>
    <name evidence="3" type="ORF">FA13DRAFT_1789403</name>
</gene>
<proteinExistence type="predicted"/>
<feature type="transmembrane region" description="Helical" evidence="2">
    <location>
        <begin position="41"/>
        <end position="60"/>
    </location>
</feature>
<protein>
    <submittedName>
        <fullName evidence="3">Uncharacterized protein</fullName>
    </submittedName>
</protein>
<feature type="compositionally biased region" description="Pro residues" evidence="1">
    <location>
        <begin position="104"/>
        <end position="124"/>
    </location>
</feature>
<feature type="compositionally biased region" description="Polar residues" evidence="1">
    <location>
        <begin position="70"/>
        <end position="84"/>
    </location>
</feature>
<feature type="region of interest" description="Disordered" evidence="1">
    <location>
        <begin position="94"/>
        <end position="124"/>
    </location>
</feature>
<reference evidence="3 4" key="1">
    <citation type="journal article" date="2019" name="Nat. Ecol. Evol.">
        <title>Megaphylogeny resolves global patterns of mushroom evolution.</title>
        <authorList>
            <person name="Varga T."/>
            <person name="Krizsan K."/>
            <person name="Foldi C."/>
            <person name="Dima B."/>
            <person name="Sanchez-Garcia M."/>
            <person name="Sanchez-Ramirez S."/>
            <person name="Szollosi G.J."/>
            <person name="Szarkandi J.G."/>
            <person name="Papp V."/>
            <person name="Albert L."/>
            <person name="Andreopoulos W."/>
            <person name="Angelini C."/>
            <person name="Antonin V."/>
            <person name="Barry K.W."/>
            <person name="Bougher N.L."/>
            <person name="Buchanan P."/>
            <person name="Buyck B."/>
            <person name="Bense V."/>
            <person name="Catcheside P."/>
            <person name="Chovatia M."/>
            <person name="Cooper J."/>
            <person name="Damon W."/>
            <person name="Desjardin D."/>
            <person name="Finy P."/>
            <person name="Geml J."/>
            <person name="Haridas S."/>
            <person name="Hughes K."/>
            <person name="Justo A."/>
            <person name="Karasinski D."/>
            <person name="Kautmanova I."/>
            <person name="Kiss B."/>
            <person name="Kocsube S."/>
            <person name="Kotiranta H."/>
            <person name="LaButti K.M."/>
            <person name="Lechner B.E."/>
            <person name="Liimatainen K."/>
            <person name="Lipzen A."/>
            <person name="Lukacs Z."/>
            <person name="Mihaltcheva S."/>
            <person name="Morgado L.N."/>
            <person name="Niskanen T."/>
            <person name="Noordeloos M.E."/>
            <person name="Ohm R.A."/>
            <person name="Ortiz-Santana B."/>
            <person name="Ovrebo C."/>
            <person name="Racz N."/>
            <person name="Riley R."/>
            <person name="Savchenko A."/>
            <person name="Shiryaev A."/>
            <person name="Soop K."/>
            <person name="Spirin V."/>
            <person name="Szebenyi C."/>
            <person name="Tomsovsky M."/>
            <person name="Tulloss R.E."/>
            <person name="Uehling J."/>
            <person name="Grigoriev I.V."/>
            <person name="Vagvolgyi C."/>
            <person name="Papp T."/>
            <person name="Martin F.M."/>
            <person name="Miettinen O."/>
            <person name="Hibbett D.S."/>
            <person name="Nagy L.G."/>
        </authorList>
    </citation>
    <scope>NUCLEOTIDE SEQUENCE [LARGE SCALE GENOMIC DNA]</scope>
    <source>
        <strain evidence="3 4">FP101781</strain>
    </source>
</reference>
<dbReference type="Proteomes" id="UP000298030">
    <property type="component" value="Unassembled WGS sequence"/>
</dbReference>
<keyword evidence="2" id="KW-0812">Transmembrane</keyword>
<evidence type="ECO:0000313" key="4">
    <source>
        <dbReference type="Proteomes" id="UP000298030"/>
    </source>
</evidence>
<dbReference type="AlphaFoldDB" id="A0A4Y7TJZ6"/>
<sequence length="162" mass="17211">MAPTNVSGSVAYYEGREAGPAASAPTESAHGGLAKVSNIEAILGGILGFAALLLIAWKFFNKPARGRMLQSGTSTSNGDQSTYPLGNLAVPVPTVARHTGHGAEPPPPWSPPQDPEGELPPPPWQAKRTLFLCHSHRKSTSPCTMYWRGDYSATLRVDDCSE</sequence>
<feature type="region of interest" description="Disordered" evidence="1">
    <location>
        <begin position="68"/>
        <end position="87"/>
    </location>
</feature>
<accession>A0A4Y7TJZ6</accession>
<dbReference type="EMBL" id="QPFP01000010">
    <property type="protein sequence ID" value="TEB34268.1"/>
    <property type="molecule type" value="Genomic_DNA"/>
</dbReference>
<comment type="caution">
    <text evidence="3">The sequence shown here is derived from an EMBL/GenBank/DDBJ whole genome shotgun (WGS) entry which is preliminary data.</text>
</comment>
<organism evidence="3 4">
    <name type="scientific">Coprinellus micaceus</name>
    <name type="common">Glistening ink-cap mushroom</name>
    <name type="synonym">Coprinus micaceus</name>
    <dbReference type="NCBI Taxonomy" id="71717"/>
    <lineage>
        <taxon>Eukaryota</taxon>
        <taxon>Fungi</taxon>
        <taxon>Dikarya</taxon>
        <taxon>Basidiomycota</taxon>
        <taxon>Agaricomycotina</taxon>
        <taxon>Agaricomycetes</taxon>
        <taxon>Agaricomycetidae</taxon>
        <taxon>Agaricales</taxon>
        <taxon>Agaricineae</taxon>
        <taxon>Psathyrellaceae</taxon>
        <taxon>Coprinellus</taxon>
    </lineage>
</organism>
<evidence type="ECO:0000256" key="1">
    <source>
        <dbReference type="SAM" id="MobiDB-lite"/>
    </source>
</evidence>
<keyword evidence="2" id="KW-1133">Transmembrane helix</keyword>
<keyword evidence="4" id="KW-1185">Reference proteome</keyword>
<evidence type="ECO:0000313" key="3">
    <source>
        <dbReference type="EMBL" id="TEB34268.1"/>
    </source>
</evidence>
<evidence type="ECO:0000256" key="2">
    <source>
        <dbReference type="SAM" id="Phobius"/>
    </source>
</evidence>
<keyword evidence="2" id="KW-0472">Membrane</keyword>